<protein>
    <submittedName>
        <fullName evidence="2">Uncharacterized protein</fullName>
    </submittedName>
</protein>
<dbReference type="AlphaFoldDB" id="A0A382V9Q4"/>
<feature type="transmembrane region" description="Helical" evidence="1">
    <location>
        <begin position="12"/>
        <end position="30"/>
    </location>
</feature>
<reference evidence="2" key="1">
    <citation type="submission" date="2018-05" db="EMBL/GenBank/DDBJ databases">
        <authorList>
            <person name="Lanie J.A."/>
            <person name="Ng W.-L."/>
            <person name="Kazmierczak K.M."/>
            <person name="Andrzejewski T.M."/>
            <person name="Davidsen T.M."/>
            <person name="Wayne K.J."/>
            <person name="Tettelin H."/>
            <person name="Glass J.I."/>
            <person name="Rusch D."/>
            <person name="Podicherti R."/>
            <person name="Tsui H.-C.T."/>
            <person name="Winkler M.E."/>
        </authorList>
    </citation>
    <scope>NUCLEOTIDE SEQUENCE</scope>
</reference>
<keyword evidence="1" id="KW-0472">Membrane</keyword>
<feature type="non-terminal residue" evidence="2">
    <location>
        <position position="60"/>
    </location>
</feature>
<evidence type="ECO:0000256" key="1">
    <source>
        <dbReference type="SAM" id="Phobius"/>
    </source>
</evidence>
<keyword evidence="1" id="KW-1133">Transmembrane helix</keyword>
<dbReference type="EMBL" id="UINC01149917">
    <property type="protein sequence ID" value="SVD42668.1"/>
    <property type="molecule type" value="Genomic_DNA"/>
</dbReference>
<organism evidence="2">
    <name type="scientific">marine metagenome</name>
    <dbReference type="NCBI Taxonomy" id="408172"/>
    <lineage>
        <taxon>unclassified sequences</taxon>
        <taxon>metagenomes</taxon>
        <taxon>ecological metagenomes</taxon>
    </lineage>
</organism>
<evidence type="ECO:0000313" key="2">
    <source>
        <dbReference type="EMBL" id="SVD42668.1"/>
    </source>
</evidence>
<proteinExistence type="predicted"/>
<keyword evidence="1" id="KW-0812">Transmembrane</keyword>
<accession>A0A382V9Q4</accession>
<gene>
    <name evidence="2" type="ORF">METZ01_LOCUS395522</name>
</gene>
<name>A0A382V9Q4_9ZZZZ</name>
<sequence>MNESTKMSSLNVGFVLFVATVIVIIALFWVGSGGGLFQQQADYHFMCPSTSRLMDGSRVY</sequence>